<dbReference type="EMBL" id="BAABGJ010000009">
    <property type="protein sequence ID" value="GAA4335012.1"/>
    <property type="molecule type" value="Genomic_DNA"/>
</dbReference>
<dbReference type="InterPro" id="IPR001647">
    <property type="entry name" value="HTH_TetR"/>
</dbReference>
<keyword evidence="1" id="KW-0805">Transcription regulation</keyword>
<accession>A0ABP8H709</accession>
<keyword evidence="8" id="KW-1185">Reference proteome</keyword>
<dbReference type="PANTHER" id="PTHR47506">
    <property type="entry name" value="TRANSCRIPTIONAL REGULATORY PROTEIN"/>
    <property type="match status" value="1"/>
</dbReference>
<gene>
    <name evidence="7" type="ORF">GCM10023165_11240</name>
</gene>
<dbReference type="InterPro" id="IPR009057">
    <property type="entry name" value="Homeodomain-like_sf"/>
</dbReference>
<evidence type="ECO:0000313" key="8">
    <source>
        <dbReference type="Proteomes" id="UP001500975"/>
    </source>
</evidence>
<dbReference type="Gene3D" id="1.10.357.10">
    <property type="entry name" value="Tetracycline Repressor, domain 2"/>
    <property type="match status" value="1"/>
</dbReference>
<dbReference type="InterPro" id="IPR041490">
    <property type="entry name" value="KstR2_TetR_C"/>
</dbReference>
<dbReference type="SUPFAM" id="SSF46689">
    <property type="entry name" value="Homeodomain-like"/>
    <property type="match status" value="1"/>
</dbReference>
<feature type="compositionally biased region" description="Basic and acidic residues" evidence="5">
    <location>
        <begin position="1"/>
        <end position="18"/>
    </location>
</feature>
<dbReference type="InterPro" id="IPR036271">
    <property type="entry name" value="Tet_transcr_reg_TetR-rel_C_sf"/>
</dbReference>
<name>A0ABP8H709_9BURK</name>
<dbReference type="PANTHER" id="PTHR47506:SF1">
    <property type="entry name" value="HTH-TYPE TRANSCRIPTIONAL REGULATOR YJDC"/>
    <property type="match status" value="1"/>
</dbReference>
<evidence type="ECO:0000256" key="3">
    <source>
        <dbReference type="ARBA" id="ARBA00023163"/>
    </source>
</evidence>
<evidence type="ECO:0000256" key="2">
    <source>
        <dbReference type="ARBA" id="ARBA00023125"/>
    </source>
</evidence>
<dbReference type="Pfam" id="PF17932">
    <property type="entry name" value="TetR_C_24"/>
    <property type="match status" value="1"/>
</dbReference>
<feature type="compositionally biased region" description="Low complexity" evidence="5">
    <location>
        <begin position="28"/>
        <end position="44"/>
    </location>
</feature>
<dbReference type="Pfam" id="PF00440">
    <property type="entry name" value="TetR_N"/>
    <property type="match status" value="1"/>
</dbReference>
<reference evidence="8" key="1">
    <citation type="journal article" date="2019" name="Int. J. Syst. Evol. Microbiol.">
        <title>The Global Catalogue of Microorganisms (GCM) 10K type strain sequencing project: providing services to taxonomists for standard genome sequencing and annotation.</title>
        <authorList>
            <consortium name="The Broad Institute Genomics Platform"/>
            <consortium name="The Broad Institute Genome Sequencing Center for Infectious Disease"/>
            <person name="Wu L."/>
            <person name="Ma J."/>
        </authorList>
    </citation>
    <scope>NUCLEOTIDE SEQUENCE [LARGE SCALE GENOMIC DNA]</scope>
    <source>
        <strain evidence="8">JCM 17804</strain>
    </source>
</reference>
<dbReference type="Proteomes" id="UP001500975">
    <property type="component" value="Unassembled WGS sequence"/>
</dbReference>
<evidence type="ECO:0000256" key="4">
    <source>
        <dbReference type="PROSITE-ProRule" id="PRU00335"/>
    </source>
</evidence>
<keyword evidence="2 4" id="KW-0238">DNA-binding</keyword>
<protein>
    <recommendedName>
        <fullName evidence="6">HTH tetR-type domain-containing protein</fullName>
    </recommendedName>
</protein>
<feature type="region of interest" description="Disordered" evidence="5">
    <location>
        <begin position="1"/>
        <end position="52"/>
    </location>
</feature>
<comment type="caution">
    <text evidence="7">The sequence shown here is derived from an EMBL/GenBank/DDBJ whole genome shotgun (WGS) entry which is preliminary data.</text>
</comment>
<evidence type="ECO:0000256" key="5">
    <source>
        <dbReference type="SAM" id="MobiDB-lite"/>
    </source>
</evidence>
<keyword evidence="3" id="KW-0804">Transcription</keyword>
<feature type="DNA-binding region" description="H-T-H motif" evidence="4">
    <location>
        <begin position="77"/>
        <end position="96"/>
    </location>
</feature>
<dbReference type="PROSITE" id="PS50977">
    <property type="entry name" value="HTH_TETR_2"/>
    <property type="match status" value="1"/>
</dbReference>
<dbReference type="PRINTS" id="PR00455">
    <property type="entry name" value="HTHTETR"/>
</dbReference>
<evidence type="ECO:0000259" key="6">
    <source>
        <dbReference type="PROSITE" id="PS50977"/>
    </source>
</evidence>
<evidence type="ECO:0000256" key="1">
    <source>
        <dbReference type="ARBA" id="ARBA00023015"/>
    </source>
</evidence>
<sequence length="248" mass="27292">MRVNEQPRTRRSAPDEKNGTSAVRSTRPRGGAASPARRSNARKSASGEDAAAPIPSTARIIEAAIQLFATHGYASSTLEEVAAKAGFTKGAVYYYFRSKERLLLDVVAAIEQRSIDATIEAVRRDGGTPSDQLVNFVRHQTRWAAKHPKDLAVVVLLSIETANTKSKVRKRMLGMYAKMSSLLEEIIDAGKATGEFCLDQETKDTALYLQAVHDGNMMIWYRSGTDPEIGRKLTRATYSGFMHAVKEE</sequence>
<proteinExistence type="predicted"/>
<evidence type="ECO:0000313" key="7">
    <source>
        <dbReference type="EMBL" id="GAA4335012.1"/>
    </source>
</evidence>
<feature type="domain" description="HTH tetR-type" evidence="6">
    <location>
        <begin position="54"/>
        <end position="114"/>
    </location>
</feature>
<dbReference type="SUPFAM" id="SSF48498">
    <property type="entry name" value="Tetracyclin repressor-like, C-terminal domain"/>
    <property type="match status" value="1"/>
</dbReference>
<organism evidence="7 8">
    <name type="scientific">Variovorax defluvii</name>
    <dbReference type="NCBI Taxonomy" id="913761"/>
    <lineage>
        <taxon>Bacteria</taxon>
        <taxon>Pseudomonadati</taxon>
        <taxon>Pseudomonadota</taxon>
        <taxon>Betaproteobacteria</taxon>
        <taxon>Burkholderiales</taxon>
        <taxon>Comamonadaceae</taxon>
        <taxon>Variovorax</taxon>
    </lineage>
</organism>